<organism evidence="1 2">
    <name type="scientific">Streptococcus agalactiae</name>
    <dbReference type="NCBI Taxonomy" id="1311"/>
    <lineage>
        <taxon>Bacteria</taxon>
        <taxon>Bacillati</taxon>
        <taxon>Bacillota</taxon>
        <taxon>Bacilli</taxon>
        <taxon>Lactobacillales</taxon>
        <taxon>Streptococcaceae</taxon>
        <taxon>Streptococcus</taxon>
    </lineage>
</organism>
<dbReference type="AlphaFoldDB" id="A0AB74H5J0"/>
<dbReference type="EMBL" id="UHEW01000005">
    <property type="protein sequence ID" value="SUN29273.1"/>
    <property type="molecule type" value="Genomic_DNA"/>
</dbReference>
<reference evidence="1 2" key="1">
    <citation type="submission" date="2018-06" db="EMBL/GenBank/DDBJ databases">
        <authorList>
            <consortium name="Pathogen Informatics"/>
            <person name="Doyle S."/>
        </authorList>
    </citation>
    <scope>NUCLEOTIDE SEQUENCE [LARGE SCALE GENOMIC DNA]</scope>
    <source>
        <strain evidence="1 2">NCTC9828</strain>
    </source>
</reference>
<evidence type="ECO:0000313" key="2">
    <source>
        <dbReference type="Proteomes" id="UP000255140"/>
    </source>
</evidence>
<proteinExistence type="predicted"/>
<evidence type="ECO:0000313" key="1">
    <source>
        <dbReference type="EMBL" id="SUN29273.1"/>
    </source>
</evidence>
<gene>
    <name evidence="1" type="ORF">NCTC9828_01552</name>
</gene>
<dbReference type="Proteomes" id="UP000255140">
    <property type="component" value="Unassembled WGS sequence"/>
</dbReference>
<dbReference type="RefSeq" id="WP_115356371.1">
    <property type="nucleotide sequence ID" value="NZ_UHEW01000005.1"/>
</dbReference>
<sequence>MLVICYYQSLRYEFNIEEEKSFLISSNGKSPIPVSDLENDITLKNIQSQLVYIIDQKEKELTNGVEISGIVFYLANNQKEIYTPLDYEDILIGDKEGYRVRFKEGAPNLLLKKIESNWQLNLFEGDIYLNNHLQKVVQQLPLSLGDEISFQGTIVKLFPEEIQTWRSFRTNASSLLNLR</sequence>
<name>A0AB74H5J0_STRAG</name>
<comment type="caution">
    <text evidence="1">The sequence shown here is derived from an EMBL/GenBank/DDBJ whole genome shotgun (WGS) entry which is preliminary data.</text>
</comment>
<protein>
    <submittedName>
        <fullName evidence="1">FtsK/SpoIIIE family protein, putative secretion system component EssC/YukA</fullName>
    </submittedName>
</protein>
<accession>A0AB74H5J0</accession>